<proteinExistence type="predicted"/>
<evidence type="ECO:0000313" key="5">
    <source>
        <dbReference type="RefSeq" id="XP_051861474.1"/>
    </source>
</evidence>
<dbReference type="PROSITE" id="PS50897">
    <property type="entry name" value="CTLH"/>
    <property type="match status" value="1"/>
</dbReference>
<reference evidence="3 4" key="1">
    <citation type="submission" date="2025-04" db="UniProtKB">
        <authorList>
            <consortium name="RefSeq"/>
        </authorList>
    </citation>
    <scope>IDENTIFICATION</scope>
    <source>
        <strain evidence="3 4">15112-1751.03</strain>
        <tissue evidence="3 4">Whole Adult</tissue>
    </source>
</reference>
<evidence type="ECO:0000313" key="2">
    <source>
        <dbReference type="Proteomes" id="UP000515160"/>
    </source>
</evidence>
<gene>
    <name evidence="3 4 5 6" type="primary">LOC117567655</name>
</gene>
<accession>A0A6P8Y4P0</accession>
<dbReference type="InterPro" id="IPR006595">
    <property type="entry name" value="CTLH_C"/>
</dbReference>
<evidence type="ECO:0000313" key="4">
    <source>
        <dbReference type="RefSeq" id="XP_051861473.1"/>
    </source>
</evidence>
<dbReference type="SMART" id="SM00668">
    <property type="entry name" value="CTLH"/>
    <property type="match status" value="1"/>
</dbReference>
<evidence type="ECO:0000313" key="3">
    <source>
        <dbReference type="RefSeq" id="XP_034103657.1"/>
    </source>
</evidence>
<dbReference type="Proteomes" id="UP000515160">
    <property type="component" value="Chromosome 3"/>
</dbReference>
<keyword evidence="2" id="KW-1185">Reference proteome</keyword>
<organism evidence="2 3">
    <name type="scientific">Drosophila albomicans</name>
    <name type="common">Fruit fly</name>
    <dbReference type="NCBI Taxonomy" id="7291"/>
    <lineage>
        <taxon>Eukaryota</taxon>
        <taxon>Metazoa</taxon>
        <taxon>Ecdysozoa</taxon>
        <taxon>Arthropoda</taxon>
        <taxon>Hexapoda</taxon>
        <taxon>Insecta</taxon>
        <taxon>Pterygota</taxon>
        <taxon>Neoptera</taxon>
        <taxon>Endopterygota</taxon>
        <taxon>Diptera</taxon>
        <taxon>Brachycera</taxon>
        <taxon>Muscomorpha</taxon>
        <taxon>Ephydroidea</taxon>
        <taxon>Drosophilidae</taxon>
        <taxon>Drosophila</taxon>
    </lineage>
</organism>
<dbReference type="RefSeq" id="XP_034103657.1">
    <property type="nucleotide sequence ID" value="XM_034247766.2"/>
</dbReference>
<sequence length="211" mass="24481">MASRNQRPFWANRMKSYQCKQANINRLIMSYLLREGYKDASRSFQAQAKLESGAKLDSEEYRNAVRAGQLQYAMEMAKKLYKKFDADNYMYFHMQQLQLFEILRQRKKAEAISSTPDAAVNPSPPPEKLTGTPIADIWSLADNSDLDSSILKLEETKSMEPRLVFLIKLILWAQNKLDNEHVCIDHMRQNFEMDSVGDYELELMCALQHSV</sequence>
<evidence type="ECO:0000259" key="1">
    <source>
        <dbReference type="PROSITE" id="PS50897"/>
    </source>
</evidence>
<dbReference type="PROSITE" id="PS50896">
    <property type="entry name" value="LISH"/>
    <property type="match status" value="1"/>
</dbReference>
<name>A0A6P8Y4P0_DROAB</name>
<dbReference type="AlphaFoldDB" id="A0A6P8Y4P0"/>
<feature type="domain" description="CTLH" evidence="1">
    <location>
        <begin position="62"/>
        <end position="110"/>
    </location>
</feature>
<dbReference type="RefSeq" id="XP_051861473.1">
    <property type="nucleotide sequence ID" value="XM_052005513.1"/>
</dbReference>
<dbReference type="InterPro" id="IPR006594">
    <property type="entry name" value="LisH"/>
</dbReference>
<dbReference type="RefSeq" id="XP_051861475.1">
    <property type="nucleotide sequence ID" value="XM_052005515.1"/>
</dbReference>
<dbReference type="RefSeq" id="XP_051861474.1">
    <property type="nucleotide sequence ID" value="XM_052005514.1"/>
</dbReference>
<dbReference type="SMART" id="SM00667">
    <property type="entry name" value="LisH"/>
    <property type="match status" value="1"/>
</dbReference>
<dbReference type="OrthoDB" id="2415936at2759"/>
<dbReference type="Pfam" id="PF08513">
    <property type="entry name" value="LisH"/>
    <property type="match status" value="1"/>
</dbReference>
<dbReference type="GeneID" id="117567655"/>
<evidence type="ECO:0000313" key="6">
    <source>
        <dbReference type="RefSeq" id="XP_051861475.1"/>
    </source>
</evidence>
<protein>
    <submittedName>
        <fullName evidence="3 4">Glucose-induced degradation protein 8-A homolog</fullName>
    </submittedName>
</protein>